<dbReference type="Gene3D" id="1.10.520.20">
    <property type="entry name" value="N-terminal domain of the delta subunit of the F1F0-ATP synthase"/>
    <property type="match status" value="1"/>
</dbReference>
<dbReference type="InterPro" id="IPR020781">
    <property type="entry name" value="ATPase_OSCP/d_CS"/>
</dbReference>
<dbReference type="PROSITE" id="PS00389">
    <property type="entry name" value="ATPASE_DELTA"/>
    <property type="match status" value="1"/>
</dbReference>
<keyword evidence="3 7" id="KW-0375">Hydrogen ion transport</keyword>
<keyword evidence="2 7" id="KW-0813">Transport</keyword>
<gene>
    <name evidence="7" type="primary">atpH</name>
    <name evidence="8" type="ORF">SAMN05661096_01165</name>
</gene>
<dbReference type="GO" id="GO:0005886">
    <property type="term" value="C:plasma membrane"/>
    <property type="evidence" value="ECO:0007669"/>
    <property type="project" value="UniProtKB-SubCell"/>
</dbReference>
<dbReference type="InterPro" id="IPR026015">
    <property type="entry name" value="ATP_synth_OSCP/delta_N_sf"/>
</dbReference>
<dbReference type="HAMAP" id="MF_01416">
    <property type="entry name" value="ATP_synth_delta_bact"/>
    <property type="match status" value="1"/>
</dbReference>
<reference evidence="9" key="1">
    <citation type="submission" date="2017-04" db="EMBL/GenBank/DDBJ databases">
        <authorList>
            <person name="Varghese N."/>
            <person name="Submissions S."/>
        </authorList>
    </citation>
    <scope>NUCLEOTIDE SEQUENCE [LARGE SCALE GENOMIC DNA]</scope>
    <source>
        <strain evidence="9">DSM 4125</strain>
    </source>
</reference>
<evidence type="ECO:0000256" key="1">
    <source>
        <dbReference type="ARBA" id="ARBA00004370"/>
    </source>
</evidence>
<accession>A0A1X7J244</accession>
<keyword evidence="7" id="KW-0139">CF(1)</keyword>
<organism evidence="8 9">
    <name type="scientific">Marivirga sericea</name>
    <dbReference type="NCBI Taxonomy" id="1028"/>
    <lineage>
        <taxon>Bacteria</taxon>
        <taxon>Pseudomonadati</taxon>
        <taxon>Bacteroidota</taxon>
        <taxon>Cytophagia</taxon>
        <taxon>Cytophagales</taxon>
        <taxon>Marivirgaceae</taxon>
        <taxon>Marivirga</taxon>
    </lineage>
</organism>
<dbReference type="PANTHER" id="PTHR11910">
    <property type="entry name" value="ATP SYNTHASE DELTA CHAIN"/>
    <property type="match status" value="1"/>
</dbReference>
<evidence type="ECO:0000256" key="6">
    <source>
        <dbReference type="ARBA" id="ARBA00023310"/>
    </source>
</evidence>
<dbReference type="STRING" id="1028.SAMN05661096_01165"/>
<dbReference type="AlphaFoldDB" id="A0A1X7J244"/>
<dbReference type="PRINTS" id="PR00125">
    <property type="entry name" value="ATPASEDELTA"/>
</dbReference>
<evidence type="ECO:0000256" key="2">
    <source>
        <dbReference type="ARBA" id="ARBA00022448"/>
    </source>
</evidence>
<comment type="function">
    <text evidence="7">F(1)F(0) ATP synthase produces ATP from ADP in the presence of a proton or sodium gradient. F-type ATPases consist of two structural domains, F(1) containing the extramembraneous catalytic core and F(0) containing the membrane proton channel, linked together by a central stalk and a peripheral stalk. During catalysis, ATP synthesis in the catalytic domain of F(1) is coupled via a rotary mechanism of the central stalk subunits to proton translocation.</text>
</comment>
<proteinExistence type="inferred from homology"/>
<evidence type="ECO:0000256" key="4">
    <source>
        <dbReference type="ARBA" id="ARBA00023065"/>
    </source>
</evidence>
<keyword evidence="4 7" id="KW-0406">Ion transport</keyword>
<dbReference type="NCBIfam" id="TIGR01145">
    <property type="entry name" value="ATP_synt_delta"/>
    <property type="match status" value="1"/>
</dbReference>
<dbReference type="Proteomes" id="UP000193804">
    <property type="component" value="Unassembled WGS sequence"/>
</dbReference>
<evidence type="ECO:0000313" key="8">
    <source>
        <dbReference type="EMBL" id="SMG21272.1"/>
    </source>
</evidence>
<comment type="function">
    <text evidence="7">This protein is part of the stalk that links CF(0) to CF(1). It either transmits conformational changes from CF(0) to CF(1) or is implicated in proton conduction.</text>
</comment>
<keyword evidence="9" id="KW-1185">Reference proteome</keyword>
<name>A0A1X7J244_9BACT</name>
<dbReference type="SUPFAM" id="SSF47928">
    <property type="entry name" value="N-terminal domain of the delta subunit of the F1F0-ATP synthase"/>
    <property type="match status" value="1"/>
</dbReference>
<dbReference type="GO" id="GO:0045259">
    <property type="term" value="C:proton-transporting ATP synthase complex"/>
    <property type="evidence" value="ECO:0007669"/>
    <property type="project" value="UniProtKB-KW"/>
</dbReference>
<evidence type="ECO:0000256" key="3">
    <source>
        <dbReference type="ARBA" id="ARBA00022781"/>
    </source>
</evidence>
<keyword evidence="6 7" id="KW-0066">ATP synthesis</keyword>
<evidence type="ECO:0000256" key="7">
    <source>
        <dbReference type="HAMAP-Rule" id="MF_01416"/>
    </source>
</evidence>
<evidence type="ECO:0000313" key="9">
    <source>
        <dbReference type="Proteomes" id="UP000193804"/>
    </source>
</evidence>
<sequence>MSEYRIASRYSKSLIDLAVEKNQLEDIKEDMELLSKVCKENREFVLMLNNPILESVKKAAVIRAVFKGKVQEMTSLFFDIVSRKHRESVLPEMAKVFKQLYNEHKGIITADVSTTFKLDDSLRSEVIRIVKEISGKEVELNEKVDKALIGGFLIRVGDKQIDETIQSKLNDLRRELTQNQYIKQI</sequence>
<evidence type="ECO:0000256" key="5">
    <source>
        <dbReference type="ARBA" id="ARBA00023136"/>
    </source>
</evidence>
<dbReference type="Pfam" id="PF00213">
    <property type="entry name" value="OSCP"/>
    <property type="match status" value="1"/>
</dbReference>
<dbReference type="OrthoDB" id="9802471at2"/>
<comment type="subcellular location">
    <subcellularLocation>
        <location evidence="7">Cell membrane</location>
        <topology evidence="7">Peripheral membrane protein</topology>
    </subcellularLocation>
    <subcellularLocation>
        <location evidence="1">Membrane</location>
    </subcellularLocation>
</comment>
<dbReference type="RefSeq" id="WP_085516138.1">
    <property type="nucleotide sequence ID" value="NZ_FXAW01000002.1"/>
</dbReference>
<comment type="similarity">
    <text evidence="7">Belongs to the ATPase delta chain family.</text>
</comment>
<dbReference type="EMBL" id="FXAW01000002">
    <property type="protein sequence ID" value="SMG21272.1"/>
    <property type="molecule type" value="Genomic_DNA"/>
</dbReference>
<keyword evidence="7" id="KW-1003">Cell membrane</keyword>
<dbReference type="GO" id="GO:0046933">
    <property type="term" value="F:proton-transporting ATP synthase activity, rotational mechanism"/>
    <property type="evidence" value="ECO:0007669"/>
    <property type="project" value="UniProtKB-UniRule"/>
</dbReference>
<protein>
    <recommendedName>
        <fullName evidence="7">ATP synthase subunit delta</fullName>
    </recommendedName>
    <alternativeName>
        <fullName evidence="7">ATP synthase F(1) sector subunit delta</fullName>
    </alternativeName>
    <alternativeName>
        <fullName evidence="7">F-type ATPase subunit delta</fullName>
        <shortName evidence="7">F-ATPase subunit delta</shortName>
    </alternativeName>
</protein>
<keyword evidence="5 7" id="KW-0472">Membrane</keyword>
<dbReference type="InterPro" id="IPR000711">
    <property type="entry name" value="ATPase_OSCP/dsu"/>
</dbReference>